<reference evidence="1" key="1">
    <citation type="submission" date="2020-05" db="EMBL/GenBank/DDBJ databases">
        <authorList>
            <person name="Chiriac C."/>
            <person name="Salcher M."/>
            <person name="Ghai R."/>
            <person name="Kavagutti S V."/>
        </authorList>
    </citation>
    <scope>NUCLEOTIDE SEQUENCE</scope>
</reference>
<name>A0A6J6K3Q1_9ZZZZ</name>
<organism evidence="1">
    <name type="scientific">freshwater metagenome</name>
    <dbReference type="NCBI Taxonomy" id="449393"/>
    <lineage>
        <taxon>unclassified sequences</taxon>
        <taxon>metagenomes</taxon>
        <taxon>ecological metagenomes</taxon>
    </lineage>
</organism>
<proteinExistence type="predicted"/>
<sequence length="54" mass="5554">MTNPSRAISKGMDFPELDSAVMLPKPASDVAVAALSAPPVATASHIPHAMRRAA</sequence>
<accession>A0A6J6K3Q1</accession>
<dbReference type="EMBL" id="CAEZWE010000007">
    <property type="protein sequence ID" value="CAB4644350.1"/>
    <property type="molecule type" value="Genomic_DNA"/>
</dbReference>
<evidence type="ECO:0000313" key="1">
    <source>
        <dbReference type="EMBL" id="CAB4644350.1"/>
    </source>
</evidence>
<protein>
    <submittedName>
        <fullName evidence="1">Unannotated protein</fullName>
    </submittedName>
</protein>
<dbReference type="AlphaFoldDB" id="A0A6J6K3Q1"/>
<gene>
    <name evidence="1" type="ORF">UFOPK2169_00340</name>
</gene>